<dbReference type="Proteomes" id="UP000294933">
    <property type="component" value="Unassembled WGS sequence"/>
</dbReference>
<evidence type="ECO:0000313" key="2">
    <source>
        <dbReference type="Proteomes" id="UP000294933"/>
    </source>
</evidence>
<name>A0A4Y7PT44_9AGAM</name>
<dbReference type="VEuPathDB" id="FungiDB:BD410DRAFT_793727"/>
<reference evidence="1 2" key="1">
    <citation type="submission" date="2018-06" db="EMBL/GenBank/DDBJ databases">
        <title>A transcriptomic atlas of mushroom development highlights an independent origin of complex multicellularity.</title>
        <authorList>
            <consortium name="DOE Joint Genome Institute"/>
            <person name="Krizsan K."/>
            <person name="Almasi E."/>
            <person name="Merenyi Z."/>
            <person name="Sahu N."/>
            <person name="Viragh M."/>
            <person name="Koszo T."/>
            <person name="Mondo S."/>
            <person name="Kiss B."/>
            <person name="Balint B."/>
            <person name="Kues U."/>
            <person name="Barry K."/>
            <person name="Hegedus J.C."/>
            <person name="Henrissat B."/>
            <person name="Johnson J."/>
            <person name="Lipzen A."/>
            <person name="Ohm R."/>
            <person name="Nagy I."/>
            <person name="Pangilinan J."/>
            <person name="Yan J."/>
            <person name="Xiong Y."/>
            <person name="Grigoriev I.V."/>
            <person name="Hibbett D.S."/>
            <person name="Nagy L.G."/>
        </authorList>
    </citation>
    <scope>NUCLEOTIDE SEQUENCE [LARGE SCALE GENOMIC DNA]</scope>
    <source>
        <strain evidence="1 2">SZMC22713</strain>
    </source>
</reference>
<protein>
    <recommendedName>
        <fullName evidence="3">Ricin B lectin domain-containing protein</fullName>
    </recommendedName>
</protein>
<evidence type="ECO:0000313" key="1">
    <source>
        <dbReference type="EMBL" id="TDL18032.1"/>
    </source>
</evidence>
<organism evidence="1 2">
    <name type="scientific">Rickenella mellea</name>
    <dbReference type="NCBI Taxonomy" id="50990"/>
    <lineage>
        <taxon>Eukaryota</taxon>
        <taxon>Fungi</taxon>
        <taxon>Dikarya</taxon>
        <taxon>Basidiomycota</taxon>
        <taxon>Agaricomycotina</taxon>
        <taxon>Agaricomycetes</taxon>
        <taxon>Hymenochaetales</taxon>
        <taxon>Rickenellaceae</taxon>
        <taxon>Rickenella</taxon>
    </lineage>
</organism>
<dbReference type="EMBL" id="ML170213">
    <property type="protein sequence ID" value="TDL18032.1"/>
    <property type="molecule type" value="Genomic_DNA"/>
</dbReference>
<dbReference type="AlphaFoldDB" id="A0A4Y7PT44"/>
<proteinExistence type="predicted"/>
<evidence type="ECO:0008006" key="3">
    <source>
        <dbReference type="Google" id="ProtNLM"/>
    </source>
</evidence>
<dbReference type="Gene3D" id="2.80.10.50">
    <property type="match status" value="1"/>
</dbReference>
<accession>A0A4Y7PT44</accession>
<gene>
    <name evidence="1" type="ORF">BD410DRAFT_793727</name>
</gene>
<keyword evidence="2" id="KW-1185">Reference proteome</keyword>
<sequence length="188" mass="21382">MSTRHGEYQTEKSRFLPSGSYLITNVEHGVSLSIPAGESELYGSSDCNFTWTITNDSNERWYIEITAGSWFAHRLPSHRAGNTIIAAEEQFAWVISQRHPLQHPDCYLIYERSAHTLLWGVEEDAERTPVTFRNGESSKKNWWRFQRIPDGNEDQLAPSANADRSRYVAAKDTSGSRFTSDIQPAIIS</sequence>